<evidence type="ECO:0000313" key="5">
    <source>
        <dbReference type="Proteomes" id="UP001434883"/>
    </source>
</evidence>
<dbReference type="Gene3D" id="2.60.40.10">
    <property type="entry name" value="Immunoglobulins"/>
    <property type="match status" value="1"/>
</dbReference>
<proteinExistence type="predicted"/>
<sequence length="238" mass="26939">DKVSLCLIATMFSLKQAALLVIHLLKIQNVFQVSATQLGAHQNMLVSSGDPVTFTCNISEKATTLINWTSGRYYFTYSRLINQTKSNFSSERVKIDSNIPSKLCIFRAQHDDSGLYTCTITDGGGHHKITWNLTVSEQEGTRFSKYVFFILSPAIGLLLFCITSAFCLCRISGRRSECQGPVHNQYQYPRSQSEQQNCDSVFTPQNVPTNLPDSPNCRRSKQQRNDYIERRNSIYALL</sequence>
<keyword evidence="1" id="KW-0472">Membrane</keyword>
<protein>
    <recommendedName>
        <fullName evidence="3">Ig-like domain-containing protein</fullName>
    </recommendedName>
</protein>
<feature type="domain" description="Ig-like" evidence="3">
    <location>
        <begin position="31"/>
        <end position="136"/>
    </location>
</feature>
<organism evidence="4 5">
    <name type="scientific">Xenoophorus captivus</name>
    <dbReference type="NCBI Taxonomy" id="1517983"/>
    <lineage>
        <taxon>Eukaryota</taxon>
        <taxon>Metazoa</taxon>
        <taxon>Chordata</taxon>
        <taxon>Craniata</taxon>
        <taxon>Vertebrata</taxon>
        <taxon>Euteleostomi</taxon>
        <taxon>Actinopterygii</taxon>
        <taxon>Neopterygii</taxon>
        <taxon>Teleostei</taxon>
        <taxon>Neoteleostei</taxon>
        <taxon>Acanthomorphata</taxon>
        <taxon>Ovalentaria</taxon>
        <taxon>Atherinomorphae</taxon>
        <taxon>Cyprinodontiformes</taxon>
        <taxon>Goodeidae</taxon>
        <taxon>Xenoophorus</taxon>
    </lineage>
</organism>
<comment type="caution">
    <text evidence="4">The sequence shown here is derived from an EMBL/GenBank/DDBJ whole genome shotgun (WGS) entry which is preliminary data.</text>
</comment>
<dbReference type="InterPro" id="IPR036179">
    <property type="entry name" value="Ig-like_dom_sf"/>
</dbReference>
<dbReference type="InterPro" id="IPR013098">
    <property type="entry name" value="Ig_I-set"/>
</dbReference>
<dbReference type="InterPro" id="IPR013783">
    <property type="entry name" value="Ig-like_fold"/>
</dbReference>
<dbReference type="Proteomes" id="UP001434883">
    <property type="component" value="Unassembled WGS sequence"/>
</dbReference>
<evidence type="ECO:0000256" key="1">
    <source>
        <dbReference type="SAM" id="Phobius"/>
    </source>
</evidence>
<feature type="signal peptide" evidence="2">
    <location>
        <begin position="1"/>
        <end position="17"/>
    </location>
</feature>
<feature type="chain" id="PRO_5045177799" description="Ig-like domain-containing protein" evidence="2">
    <location>
        <begin position="18"/>
        <end position="238"/>
    </location>
</feature>
<dbReference type="InterPro" id="IPR007110">
    <property type="entry name" value="Ig-like_dom"/>
</dbReference>
<dbReference type="SUPFAM" id="SSF48726">
    <property type="entry name" value="Immunoglobulin"/>
    <property type="match status" value="1"/>
</dbReference>
<evidence type="ECO:0000313" key="4">
    <source>
        <dbReference type="EMBL" id="MEQ2201108.1"/>
    </source>
</evidence>
<feature type="non-terminal residue" evidence="4">
    <location>
        <position position="1"/>
    </location>
</feature>
<dbReference type="SMART" id="SM00409">
    <property type="entry name" value="IG"/>
    <property type="match status" value="1"/>
</dbReference>
<keyword evidence="1" id="KW-1133">Transmembrane helix</keyword>
<dbReference type="InterPro" id="IPR003599">
    <property type="entry name" value="Ig_sub"/>
</dbReference>
<dbReference type="PROSITE" id="PS50835">
    <property type="entry name" value="IG_LIKE"/>
    <property type="match status" value="1"/>
</dbReference>
<dbReference type="EMBL" id="JAHRIN010027089">
    <property type="protein sequence ID" value="MEQ2201108.1"/>
    <property type="molecule type" value="Genomic_DNA"/>
</dbReference>
<reference evidence="4 5" key="1">
    <citation type="submission" date="2021-06" db="EMBL/GenBank/DDBJ databases">
        <authorList>
            <person name="Palmer J.M."/>
        </authorList>
    </citation>
    <scope>NUCLEOTIDE SEQUENCE [LARGE SCALE GENOMIC DNA]</scope>
    <source>
        <strain evidence="4 5">XC_2019</strain>
        <tissue evidence="4">Muscle</tissue>
    </source>
</reference>
<name>A0ABV0QZ34_9TELE</name>
<gene>
    <name evidence="4" type="ORF">XENOCAPTIV_007685</name>
</gene>
<keyword evidence="1" id="KW-0812">Transmembrane</keyword>
<keyword evidence="2" id="KW-0732">Signal</keyword>
<dbReference type="Pfam" id="PF07679">
    <property type="entry name" value="I-set"/>
    <property type="match status" value="1"/>
</dbReference>
<keyword evidence="5" id="KW-1185">Reference proteome</keyword>
<accession>A0ABV0QZ34</accession>
<feature type="transmembrane region" description="Helical" evidence="1">
    <location>
        <begin position="146"/>
        <end position="169"/>
    </location>
</feature>
<evidence type="ECO:0000259" key="3">
    <source>
        <dbReference type="PROSITE" id="PS50835"/>
    </source>
</evidence>
<evidence type="ECO:0000256" key="2">
    <source>
        <dbReference type="SAM" id="SignalP"/>
    </source>
</evidence>